<sequence length="101" mass="11852">MIVGIKNRNVDVECDSCKHLYSDKAEAPGQVKKYLEEFGEYENYIVKCPVCDYQETYNMNIPINDTDEPIATGDISEREEVQRYYVRYLMRLVREDLISAN</sequence>
<evidence type="ECO:0000313" key="1">
    <source>
        <dbReference type="EMBL" id="MDL4842843.1"/>
    </source>
</evidence>
<evidence type="ECO:0000313" key="2">
    <source>
        <dbReference type="Proteomes" id="UP001235343"/>
    </source>
</evidence>
<gene>
    <name evidence="1" type="ORF">QQS35_20620</name>
</gene>
<organism evidence="1 2">
    <name type="scientific">Aquibacillus rhizosphaerae</name>
    <dbReference type="NCBI Taxonomy" id="3051431"/>
    <lineage>
        <taxon>Bacteria</taxon>
        <taxon>Bacillati</taxon>
        <taxon>Bacillota</taxon>
        <taxon>Bacilli</taxon>
        <taxon>Bacillales</taxon>
        <taxon>Bacillaceae</taxon>
        <taxon>Aquibacillus</taxon>
    </lineage>
</organism>
<name>A0ABT7LAG4_9BACI</name>
<keyword evidence="2" id="KW-1185">Reference proteome</keyword>
<accession>A0ABT7LAG4</accession>
<comment type="caution">
    <text evidence="1">The sequence shown here is derived from an EMBL/GenBank/DDBJ whole genome shotgun (WGS) entry which is preliminary data.</text>
</comment>
<dbReference type="Proteomes" id="UP001235343">
    <property type="component" value="Unassembled WGS sequence"/>
</dbReference>
<protein>
    <recommendedName>
        <fullName evidence="3">CpXC domain-containing protein</fullName>
    </recommendedName>
</protein>
<evidence type="ECO:0008006" key="3">
    <source>
        <dbReference type="Google" id="ProtNLM"/>
    </source>
</evidence>
<reference evidence="1 2" key="1">
    <citation type="submission" date="2023-06" db="EMBL/GenBank/DDBJ databases">
        <title>Aquibacillus rhizosphaerae LR5S19.</title>
        <authorList>
            <person name="Sun J.-Q."/>
        </authorList>
    </citation>
    <scope>NUCLEOTIDE SEQUENCE [LARGE SCALE GENOMIC DNA]</scope>
    <source>
        <strain evidence="1 2">LR5S19</strain>
    </source>
</reference>
<dbReference type="EMBL" id="JASTZU010000063">
    <property type="protein sequence ID" value="MDL4842843.1"/>
    <property type="molecule type" value="Genomic_DNA"/>
</dbReference>
<proteinExistence type="predicted"/>
<dbReference type="RefSeq" id="WP_285934139.1">
    <property type="nucleotide sequence ID" value="NZ_JASTZU010000063.1"/>
</dbReference>